<feature type="signal peptide" evidence="1">
    <location>
        <begin position="1"/>
        <end position="21"/>
    </location>
</feature>
<dbReference type="GeneID" id="82158404"/>
<evidence type="ECO:0000313" key="3">
    <source>
        <dbReference type="Proteomes" id="UP001193734"/>
    </source>
</evidence>
<proteinExistence type="predicted"/>
<evidence type="ECO:0000256" key="1">
    <source>
        <dbReference type="SAM" id="SignalP"/>
    </source>
</evidence>
<reference evidence="2 3" key="1">
    <citation type="submission" date="2020-05" db="EMBL/GenBank/DDBJ databases">
        <title>Distinct polysaccharide utilization as determinants for interspecies competition between intestinal Prevotella spp.</title>
        <authorList>
            <person name="Galvez E.J.C."/>
            <person name="Iljazovic A."/>
            <person name="Strowig T."/>
        </authorList>
    </citation>
    <scope>NUCLEOTIDE SEQUENCE [LARGE SCALE GENOMIC DNA]</scope>
    <source>
        <strain evidence="2 3">PROD</strain>
    </source>
</reference>
<dbReference type="Pfam" id="PF13306">
    <property type="entry name" value="LRR_5"/>
    <property type="match status" value="4"/>
</dbReference>
<dbReference type="PANTHER" id="PTHR45661:SF3">
    <property type="entry name" value="IG-LIKE DOMAIN-CONTAINING PROTEIN"/>
    <property type="match status" value="1"/>
</dbReference>
<organism evidence="2 3">
    <name type="scientific">Xylanibacter rodentium</name>
    <dbReference type="NCBI Taxonomy" id="2736289"/>
    <lineage>
        <taxon>Bacteria</taxon>
        <taxon>Pseudomonadati</taxon>
        <taxon>Bacteroidota</taxon>
        <taxon>Bacteroidia</taxon>
        <taxon>Bacteroidales</taxon>
        <taxon>Prevotellaceae</taxon>
        <taxon>Xylanibacter</taxon>
    </lineage>
</organism>
<dbReference type="Gene3D" id="3.80.10.10">
    <property type="entry name" value="Ribonuclease Inhibitor"/>
    <property type="match status" value="2"/>
</dbReference>
<dbReference type="PANTHER" id="PTHR45661">
    <property type="entry name" value="SURFACE ANTIGEN"/>
    <property type="match status" value="1"/>
</dbReference>
<dbReference type="InterPro" id="IPR026906">
    <property type="entry name" value="LRR_5"/>
</dbReference>
<keyword evidence="3" id="KW-1185">Reference proteome</keyword>
<accession>A0ABX2AW97</accession>
<dbReference type="Proteomes" id="UP001193734">
    <property type="component" value="Unassembled WGS sequence"/>
</dbReference>
<evidence type="ECO:0000313" key="2">
    <source>
        <dbReference type="EMBL" id="NPE14949.1"/>
    </source>
</evidence>
<dbReference type="EMBL" id="JABKKE010000021">
    <property type="protein sequence ID" value="NPE14949.1"/>
    <property type="molecule type" value="Genomic_DNA"/>
</dbReference>
<keyword evidence="1" id="KW-0732">Signal</keyword>
<dbReference type="RefSeq" id="WP_172177299.1">
    <property type="nucleotide sequence ID" value="NZ_CASGIA010000010.1"/>
</dbReference>
<feature type="chain" id="PRO_5046639710" evidence="1">
    <location>
        <begin position="22"/>
        <end position="513"/>
    </location>
</feature>
<gene>
    <name evidence="2" type="ORF">HPS55_11575</name>
</gene>
<comment type="caution">
    <text evidence="2">The sequence shown here is derived from an EMBL/GenBank/DDBJ whole genome shotgun (WGS) entry which is preliminary data.</text>
</comment>
<dbReference type="SUPFAM" id="SSF52058">
    <property type="entry name" value="L domain-like"/>
    <property type="match status" value="2"/>
</dbReference>
<dbReference type="InterPro" id="IPR053139">
    <property type="entry name" value="Surface_bspA-like"/>
</dbReference>
<dbReference type="InterPro" id="IPR032675">
    <property type="entry name" value="LRR_dom_sf"/>
</dbReference>
<sequence length="513" mass="55824">MIQKHLMLALLWLVVICQAKANDTFCENGFEFRLLRAGDCSSLVVTGYHPIPSVDYSQPLHVPASVTHDGIKYIVERIWHDAFSGLACLQHVIIDDGISIINDNAFARCINLKSVYVPTSVEGVSPSAFAGCYSLSSLVVDTRNEYIDSRDSSNAIIDVDNDELLVACPSTRIPHSVRSIGEMAFINCTTLEELVIPEGVESIGSSAFCNCSSLKSITLPESLKKIGNNAFDRCNSLATIYIPKNVSEIGCMNIFSWCNGLSSIMVDNDNLYYRSRPENDAIVRKSDSALVATCGRTMIGDDISILDGECLYGTVVHSVNIPKTVAKVSGSAFVGCYGIDEITVAPDHPDFISPKGSNALLSKDGKTLLLGCRSTVIPDGVETIGESAFWGRYPNLVLHLPETIMKIDESAFGHCNAVEEVIIPKSVHSIGEGAFSDCVNLAVVQILSPVKTIEKFTFNNCYSLSTVSLPEGVETIGLCAFKNCKNLKHISLPKSVTKVEYWSFENCPAFEKK</sequence>
<name>A0ABX2AW97_9BACT</name>
<protein>
    <submittedName>
        <fullName evidence="2">Leucine-rich repeat domain-containing protein</fullName>
    </submittedName>
</protein>